<sequence>MTHRCIDLLKSARKQREVYVGPWLPEPIITDRNPDELSEQYVQKETISTAYLLLLQQLSWTERVVFLLREVLQFDYDEIAEIVNKSNANCRQIFSRAKRSIHGVPANGGEMHEKAGAVVEQFIQALSIGNVNQLLDLLSTDVTLITDGGGKVRAALHPILGMDRIIRFFAGTLPKVPAGASLQMRNVNGQPGIIALDGNQVFCAISFHMQGERIKAIYMVVNPDKLMAVQKEIQGSSGLGYA</sequence>
<gene>
    <name evidence="2" type="ORF">SAMN06265361_101598</name>
</gene>
<proteinExistence type="predicted"/>
<evidence type="ECO:0000313" key="3">
    <source>
        <dbReference type="Proteomes" id="UP001157946"/>
    </source>
</evidence>
<organism evidence="2 3">
    <name type="scientific">Laceyella tengchongensis</name>
    <dbReference type="NCBI Taxonomy" id="574699"/>
    <lineage>
        <taxon>Bacteria</taxon>
        <taxon>Bacillati</taxon>
        <taxon>Bacillota</taxon>
        <taxon>Bacilli</taxon>
        <taxon>Bacillales</taxon>
        <taxon>Thermoactinomycetaceae</taxon>
        <taxon>Laceyella</taxon>
    </lineage>
</organism>
<dbReference type="SUPFAM" id="SSF54427">
    <property type="entry name" value="NTF2-like"/>
    <property type="match status" value="1"/>
</dbReference>
<accession>A0AA45WJY2</accession>
<dbReference type="Proteomes" id="UP001157946">
    <property type="component" value="Unassembled WGS sequence"/>
</dbReference>
<dbReference type="AlphaFoldDB" id="A0AA45WJY2"/>
<dbReference type="Pfam" id="PF08281">
    <property type="entry name" value="Sigma70_r4_2"/>
    <property type="match status" value="1"/>
</dbReference>
<dbReference type="PANTHER" id="PTHR30173:SF36">
    <property type="entry name" value="ECF RNA POLYMERASE SIGMA FACTOR SIGJ"/>
    <property type="match status" value="1"/>
</dbReference>
<comment type="caution">
    <text evidence="2">The sequence shown here is derived from an EMBL/GenBank/DDBJ whole genome shotgun (WGS) entry which is preliminary data.</text>
</comment>
<keyword evidence="3" id="KW-1185">Reference proteome</keyword>
<dbReference type="GO" id="GO:0006352">
    <property type="term" value="P:DNA-templated transcription initiation"/>
    <property type="evidence" value="ECO:0007669"/>
    <property type="project" value="InterPro"/>
</dbReference>
<dbReference type="GO" id="GO:0016987">
    <property type="term" value="F:sigma factor activity"/>
    <property type="evidence" value="ECO:0007669"/>
    <property type="project" value="InterPro"/>
</dbReference>
<dbReference type="PANTHER" id="PTHR30173">
    <property type="entry name" value="SIGMA 19 FACTOR"/>
    <property type="match status" value="1"/>
</dbReference>
<evidence type="ECO:0000313" key="2">
    <source>
        <dbReference type="EMBL" id="SMP05029.1"/>
    </source>
</evidence>
<dbReference type="GO" id="GO:0003677">
    <property type="term" value="F:DNA binding"/>
    <property type="evidence" value="ECO:0007669"/>
    <property type="project" value="InterPro"/>
</dbReference>
<dbReference type="EMBL" id="FXTU01000001">
    <property type="protein sequence ID" value="SMP05029.1"/>
    <property type="molecule type" value="Genomic_DNA"/>
</dbReference>
<dbReference type="SUPFAM" id="SSF88659">
    <property type="entry name" value="Sigma3 and sigma4 domains of RNA polymerase sigma factors"/>
    <property type="match status" value="1"/>
</dbReference>
<dbReference type="InterPro" id="IPR036388">
    <property type="entry name" value="WH-like_DNA-bd_sf"/>
</dbReference>
<dbReference type="InterPro" id="IPR052704">
    <property type="entry name" value="ECF_Sigma-70_Domain"/>
</dbReference>
<dbReference type="Gene3D" id="1.10.10.10">
    <property type="entry name" value="Winged helix-like DNA-binding domain superfamily/Winged helix DNA-binding domain"/>
    <property type="match status" value="1"/>
</dbReference>
<protein>
    <submittedName>
        <fullName evidence="2">RNA polymerase sigma-70 factor, ECF subfamily</fullName>
    </submittedName>
</protein>
<reference evidence="2" key="1">
    <citation type="submission" date="2017-05" db="EMBL/GenBank/DDBJ databases">
        <authorList>
            <person name="Varghese N."/>
            <person name="Submissions S."/>
        </authorList>
    </citation>
    <scope>NUCLEOTIDE SEQUENCE</scope>
    <source>
        <strain evidence="2">DSM 45262</strain>
    </source>
</reference>
<evidence type="ECO:0000259" key="1">
    <source>
        <dbReference type="Pfam" id="PF08281"/>
    </source>
</evidence>
<dbReference type="InterPro" id="IPR032710">
    <property type="entry name" value="NTF2-like_dom_sf"/>
</dbReference>
<name>A0AA45WJY2_9BACL</name>
<dbReference type="InterPro" id="IPR013324">
    <property type="entry name" value="RNA_pol_sigma_r3/r4-like"/>
</dbReference>
<dbReference type="InterPro" id="IPR013249">
    <property type="entry name" value="RNA_pol_sigma70_r4_t2"/>
</dbReference>
<dbReference type="Gene3D" id="3.10.450.50">
    <property type="match status" value="1"/>
</dbReference>
<feature type="domain" description="RNA polymerase sigma factor 70 region 4 type 2" evidence="1">
    <location>
        <begin position="50"/>
        <end position="100"/>
    </location>
</feature>